<gene>
    <name evidence="1" type="ORF">HanXRQr2_Chr07g0286841</name>
</gene>
<accession>A0A9K3NFK3</accession>
<protein>
    <submittedName>
        <fullName evidence="1">Uncharacterized protein</fullName>
    </submittedName>
</protein>
<reference evidence="1" key="2">
    <citation type="submission" date="2020-06" db="EMBL/GenBank/DDBJ databases">
        <title>Helianthus annuus Genome sequencing and assembly Release 2.</title>
        <authorList>
            <person name="Gouzy J."/>
            <person name="Langlade N."/>
            <person name="Munos S."/>
        </authorList>
    </citation>
    <scope>NUCLEOTIDE SEQUENCE</scope>
    <source>
        <tissue evidence="1">Leaves</tissue>
    </source>
</reference>
<name>A0A9K3NFK3_HELAN</name>
<comment type="caution">
    <text evidence="1">The sequence shown here is derived from an EMBL/GenBank/DDBJ whole genome shotgun (WGS) entry which is preliminary data.</text>
</comment>
<dbReference type="Proteomes" id="UP000215914">
    <property type="component" value="Unassembled WGS sequence"/>
</dbReference>
<organism evidence="1 2">
    <name type="scientific">Helianthus annuus</name>
    <name type="common">Common sunflower</name>
    <dbReference type="NCBI Taxonomy" id="4232"/>
    <lineage>
        <taxon>Eukaryota</taxon>
        <taxon>Viridiplantae</taxon>
        <taxon>Streptophyta</taxon>
        <taxon>Embryophyta</taxon>
        <taxon>Tracheophyta</taxon>
        <taxon>Spermatophyta</taxon>
        <taxon>Magnoliopsida</taxon>
        <taxon>eudicotyledons</taxon>
        <taxon>Gunneridae</taxon>
        <taxon>Pentapetalae</taxon>
        <taxon>asterids</taxon>
        <taxon>campanulids</taxon>
        <taxon>Asterales</taxon>
        <taxon>Asteraceae</taxon>
        <taxon>Asteroideae</taxon>
        <taxon>Heliantheae alliance</taxon>
        <taxon>Heliantheae</taxon>
        <taxon>Helianthus</taxon>
    </lineage>
</organism>
<reference evidence="1" key="1">
    <citation type="journal article" date="2017" name="Nature">
        <title>The sunflower genome provides insights into oil metabolism, flowering and Asterid evolution.</title>
        <authorList>
            <person name="Badouin H."/>
            <person name="Gouzy J."/>
            <person name="Grassa C.J."/>
            <person name="Murat F."/>
            <person name="Staton S.E."/>
            <person name="Cottret L."/>
            <person name="Lelandais-Briere C."/>
            <person name="Owens G.L."/>
            <person name="Carrere S."/>
            <person name="Mayjonade B."/>
            <person name="Legrand L."/>
            <person name="Gill N."/>
            <person name="Kane N.C."/>
            <person name="Bowers J.E."/>
            <person name="Hubner S."/>
            <person name="Bellec A."/>
            <person name="Berard A."/>
            <person name="Berges H."/>
            <person name="Blanchet N."/>
            <person name="Boniface M.C."/>
            <person name="Brunel D."/>
            <person name="Catrice O."/>
            <person name="Chaidir N."/>
            <person name="Claudel C."/>
            <person name="Donnadieu C."/>
            <person name="Faraut T."/>
            <person name="Fievet G."/>
            <person name="Helmstetter N."/>
            <person name="King M."/>
            <person name="Knapp S.J."/>
            <person name="Lai Z."/>
            <person name="Le Paslier M.C."/>
            <person name="Lippi Y."/>
            <person name="Lorenzon L."/>
            <person name="Mandel J.R."/>
            <person name="Marage G."/>
            <person name="Marchand G."/>
            <person name="Marquand E."/>
            <person name="Bret-Mestries E."/>
            <person name="Morien E."/>
            <person name="Nambeesan S."/>
            <person name="Nguyen T."/>
            <person name="Pegot-Espagnet P."/>
            <person name="Pouilly N."/>
            <person name="Raftis F."/>
            <person name="Sallet E."/>
            <person name="Schiex T."/>
            <person name="Thomas J."/>
            <person name="Vandecasteele C."/>
            <person name="Vares D."/>
            <person name="Vear F."/>
            <person name="Vautrin S."/>
            <person name="Crespi M."/>
            <person name="Mangin B."/>
            <person name="Burke J.M."/>
            <person name="Salse J."/>
            <person name="Munos S."/>
            <person name="Vincourt P."/>
            <person name="Rieseberg L.H."/>
            <person name="Langlade N.B."/>
        </authorList>
    </citation>
    <scope>NUCLEOTIDE SEQUENCE</scope>
    <source>
        <tissue evidence="1">Leaves</tissue>
    </source>
</reference>
<dbReference type="AlphaFoldDB" id="A0A9K3NFK3"/>
<proteinExistence type="predicted"/>
<dbReference type="EMBL" id="MNCJ02000322">
    <property type="protein sequence ID" value="KAF5797945.1"/>
    <property type="molecule type" value="Genomic_DNA"/>
</dbReference>
<keyword evidence="2" id="KW-1185">Reference proteome</keyword>
<evidence type="ECO:0000313" key="2">
    <source>
        <dbReference type="Proteomes" id="UP000215914"/>
    </source>
</evidence>
<evidence type="ECO:0000313" key="1">
    <source>
        <dbReference type="EMBL" id="KAF5797945.1"/>
    </source>
</evidence>
<sequence>MEWEAILVLPLGITKLRVITRAWSFSDLQTHGIKNWWVGYLIEAKTCNFLLWDVTD</sequence>
<dbReference type="Gramene" id="mRNA:HanXRQr2_Chr07g0286841">
    <property type="protein sequence ID" value="CDS:HanXRQr2_Chr07g0286841.1"/>
    <property type="gene ID" value="HanXRQr2_Chr07g0286841"/>
</dbReference>